<proteinExistence type="predicted"/>
<sequence>MSRCRFRLADMMPNTWFRRFKLVSSRRKHDPSSSSLHRRHSNGPILVTQNFDWRRRSYGGRSGRRRSVHRASTSLRRRVASSSNQGHHSSAAPGLIPPVTGTEASTNNADLTPAEMDSGRYSVEIEYMDNGEANIADKEESCEIEHMDGRTSSRGNKGVKLWQNTPVIGKTKKSRARIWRRFSSTLPTTSRVTVRFANENIGESLAMVKSSYNPRRDFRESMSEMITKNKFRTHKDLEDLLAGYLSLNSTDTHSDIIGAFEEIRTKISVLML</sequence>
<dbReference type="Proteomes" id="UP001057402">
    <property type="component" value="Chromosome 2"/>
</dbReference>
<reference evidence="2" key="1">
    <citation type="journal article" date="2023" name="Front. Plant Sci.">
        <title>Chromosomal-level genome assembly of Melastoma candidum provides insights into trichome evolution.</title>
        <authorList>
            <person name="Zhong Y."/>
            <person name="Wu W."/>
            <person name="Sun C."/>
            <person name="Zou P."/>
            <person name="Liu Y."/>
            <person name="Dai S."/>
            <person name="Zhou R."/>
        </authorList>
    </citation>
    <scope>NUCLEOTIDE SEQUENCE [LARGE SCALE GENOMIC DNA]</scope>
</reference>
<dbReference type="EMBL" id="CM042881">
    <property type="protein sequence ID" value="KAI4385587.1"/>
    <property type="molecule type" value="Genomic_DNA"/>
</dbReference>
<keyword evidence="2" id="KW-1185">Reference proteome</keyword>
<protein>
    <submittedName>
        <fullName evidence="1">Uncharacterized protein</fullName>
    </submittedName>
</protein>
<name>A0ACB9S2Y6_9MYRT</name>
<evidence type="ECO:0000313" key="1">
    <source>
        <dbReference type="EMBL" id="KAI4385587.1"/>
    </source>
</evidence>
<organism evidence="1 2">
    <name type="scientific">Melastoma candidum</name>
    <dbReference type="NCBI Taxonomy" id="119954"/>
    <lineage>
        <taxon>Eukaryota</taxon>
        <taxon>Viridiplantae</taxon>
        <taxon>Streptophyta</taxon>
        <taxon>Embryophyta</taxon>
        <taxon>Tracheophyta</taxon>
        <taxon>Spermatophyta</taxon>
        <taxon>Magnoliopsida</taxon>
        <taxon>eudicotyledons</taxon>
        <taxon>Gunneridae</taxon>
        <taxon>Pentapetalae</taxon>
        <taxon>rosids</taxon>
        <taxon>malvids</taxon>
        <taxon>Myrtales</taxon>
        <taxon>Melastomataceae</taxon>
        <taxon>Melastomatoideae</taxon>
        <taxon>Melastomateae</taxon>
        <taxon>Melastoma</taxon>
    </lineage>
</organism>
<accession>A0ACB9S2Y6</accession>
<evidence type="ECO:0000313" key="2">
    <source>
        <dbReference type="Proteomes" id="UP001057402"/>
    </source>
</evidence>
<gene>
    <name evidence="1" type="ORF">MLD38_003595</name>
</gene>
<comment type="caution">
    <text evidence="1">The sequence shown here is derived from an EMBL/GenBank/DDBJ whole genome shotgun (WGS) entry which is preliminary data.</text>
</comment>